<gene>
    <name evidence="1" type="ORF">CONCODRAFT_20172</name>
</gene>
<dbReference type="Proteomes" id="UP000070444">
    <property type="component" value="Unassembled WGS sequence"/>
</dbReference>
<accession>A0A137NUZ9</accession>
<keyword evidence="2" id="KW-1185">Reference proteome</keyword>
<dbReference type="InterPro" id="IPR032675">
    <property type="entry name" value="LRR_dom_sf"/>
</dbReference>
<dbReference type="SUPFAM" id="SSF52047">
    <property type="entry name" value="RNI-like"/>
    <property type="match status" value="1"/>
</dbReference>
<organism evidence="1 2">
    <name type="scientific">Conidiobolus coronatus (strain ATCC 28846 / CBS 209.66 / NRRL 28638)</name>
    <name type="common">Delacroixia coronata</name>
    <dbReference type="NCBI Taxonomy" id="796925"/>
    <lineage>
        <taxon>Eukaryota</taxon>
        <taxon>Fungi</taxon>
        <taxon>Fungi incertae sedis</taxon>
        <taxon>Zoopagomycota</taxon>
        <taxon>Entomophthoromycotina</taxon>
        <taxon>Entomophthoromycetes</taxon>
        <taxon>Entomophthorales</taxon>
        <taxon>Ancylistaceae</taxon>
        <taxon>Conidiobolus</taxon>
    </lineage>
</organism>
<evidence type="ECO:0000313" key="2">
    <source>
        <dbReference type="Proteomes" id="UP000070444"/>
    </source>
</evidence>
<sequence length="429" mass="50778">MKVEDNNPNIEEVNWKYFPNFYQLSQYLAQSDLIQLSLTCKYLRLKLKSKCTSKLVLMRRGEVIPGKPNKPSKKKQLVSLFDILEEDYLDRYSVVKHCVIREFFNTRFARNFFNLFTNITKLELRLYFKEDNYIRGINDYTIRSNLVLIEALYPLRKLESLKICSEFIDDYESSSKLFLKLPLSLKILFVTEYEDCYRNLNFYSIDSINGEYSNLKQVNIFNNKMLRNMTTRMESLTDVTISNREDFDISNLAEFFSLNPQLEKLTIPDYLIEYRSANSILQMQKLKQLNIEYSMHEGLGEISNLPVNTSIEHLNIICSTSTDRLVPFLNNLKSLKVLEFSNNNLYNFMMIDFLACTNRIPLLHLNNLCFSYHQISRFKNPKIFDRIRLTNLFELDYYLANYDGDSLEDWDVYNLGPANSREFTLIKKT</sequence>
<dbReference type="EMBL" id="KQ964710">
    <property type="protein sequence ID" value="KXN66562.1"/>
    <property type="molecule type" value="Genomic_DNA"/>
</dbReference>
<reference evidence="1 2" key="1">
    <citation type="journal article" date="2015" name="Genome Biol. Evol.">
        <title>Phylogenomic analyses indicate that early fungi evolved digesting cell walls of algal ancestors of land plants.</title>
        <authorList>
            <person name="Chang Y."/>
            <person name="Wang S."/>
            <person name="Sekimoto S."/>
            <person name="Aerts A.L."/>
            <person name="Choi C."/>
            <person name="Clum A."/>
            <person name="LaButti K.M."/>
            <person name="Lindquist E.A."/>
            <person name="Yee Ngan C."/>
            <person name="Ohm R.A."/>
            <person name="Salamov A.A."/>
            <person name="Grigoriev I.V."/>
            <person name="Spatafora J.W."/>
            <person name="Berbee M.L."/>
        </authorList>
    </citation>
    <scope>NUCLEOTIDE SEQUENCE [LARGE SCALE GENOMIC DNA]</scope>
    <source>
        <strain evidence="1 2">NRRL 28638</strain>
    </source>
</reference>
<evidence type="ECO:0008006" key="3">
    <source>
        <dbReference type="Google" id="ProtNLM"/>
    </source>
</evidence>
<dbReference type="Gene3D" id="3.80.10.10">
    <property type="entry name" value="Ribonuclease Inhibitor"/>
    <property type="match status" value="1"/>
</dbReference>
<evidence type="ECO:0000313" key="1">
    <source>
        <dbReference type="EMBL" id="KXN66562.1"/>
    </source>
</evidence>
<dbReference type="AlphaFoldDB" id="A0A137NUZ9"/>
<protein>
    <recommendedName>
        <fullName evidence="3">F-box domain-containing protein</fullName>
    </recommendedName>
</protein>
<dbReference type="OrthoDB" id="1055097at2759"/>
<name>A0A137NUZ9_CONC2</name>
<proteinExistence type="predicted"/>